<dbReference type="EMBL" id="SRMQ01000009">
    <property type="protein sequence ID" value="TGJ75958.1"/>
    <property type="molecule type" value="Genomic_DNA"/>
</dbReference>
<dbReference type="SMART" id="SM00387">
    <property type="entry name" value="HATPase_c"/>
    <property type="match status" value="1"/>
</dbReference>
<dbReference type="SUPFAM" id="SSF47384">
    <property type="entry name" value="Homodimeric domain of signal transducing histidine kinase"/>
    <property type="match status" value="1"/>
</dbReference>
<comment type="caution">
    <text evidence="14">The sequence shown here is derived from an EMBL/GenBank/DDBJ whole genome shotgun (WGS) entry which is preliminary data.</text>
</comment>
<organism evidence="14 15">
    <name type="scientific">Caproiciproducens galactitolivorans</name>
    <dbReference type="NCBI Taxonomy" id="642589"/>
    <lineage>
        <taxon>Bacteria</taxon>
        <taxon>Bacillati</taxon>
        <taxon>Bacillota</taxon>
        <taxon>Clostridia</taxon>
        <taxon>Eubacteriales</taxon>
        <taxon>Acutalibacteraceae</taxon>
        <taxon>Caproiciproducens</taxon>
    </lineage>
</organism>
<dbReference type="InterPro" id="IPR004358">
    <property type="entry name" value="Sig_transdc_His_kin-like_C"/>
</dbReference>
<keyword evidence="8 11" id="KW-1133">Transmembrane helix</keyword>
<name>A0A4Z0Y7M9_9FIRM</name>
<dbReference type="InterPro" id="IPR036097">
    <property type="entry name" value="HisK_dim/P_sf"/>
</dbReference>
<dbReference type="SUPFAM" id="SSF158472">
    <property type="entry name" value="HAMP domain-like"/>
    <property type="match status" value="1"/>
</dbReference>
<evidence type="ECO:0000313" key="14">
    <source>
        <dbReference type="EMBL" id="TGJ75958.1"/>
    </source>
</evidence>
<evidence type="ECO:0000256" key="4">
    <source>
        <dbReference type="ARBA" id="ARBA00022553"/>
    </source>
</evidence>
<dbReference type="EC" id="2.7.13.3" evidence="3"/>
<dbReference type="InterPro" id="IPR003594">
    <property type="entry name" value="HATPase_dom"/>
</dbReference>
<dbReference type="Gene3D" id="3.30.565.10">
    <property type="entry name" value="Histidine kinase-like ATPase, C-terminal domain"/>
    <property type="match status" value="1"/>
</dbReference>
<dbReference type="FunFam" id="1.10.287.130:FF:000001">
    <property type="entry name" value="Two-component sensor histidine kinase"/>
    <property type="match status" value="1"/>
</dbReference>
<dbReference type="Pfam" id="PF02518">
    <property type="entry name" value="HATPase_c"/>
    <property type="match status" value="1"/>
</dbReference>
<dbReference type="InterPro" id="IPR003660">
    <property type="entry name" value="HAMP_dom"/>
</dbReference>
<keyword evidence="10 11" id="KW-0472">Membrane</keyword>
<evidence type="ECO:0000256" key="1">
    <source>
        <dbReference type="ARBA" id="ARBA00000085"/>
    </source>
</evidence>
<evidence type="ECO:0000256" key="8">
    <source>
        <dbReference type="ARBA" id="ARBA00022989"/>
    </source>
</evidence>
<dbReference type="Gene3D" id="1.10.287.130">
    <property type="match status" value="1"/>
</dbReference>
<keyword evidence="4" id="KW-0597">Phosphoprotein</keyword>
<evidence type="ECO:0000256" key="11">
    <source>
        <dbReference type="SAM" id="Phobius"/>
    </source>
</evidence>
<evidence type="ECO:0000259" key="12">
    <source>
        <dbReference type="PROSITE" id="PS50109"/>
    </source>
</evidence>
<dbReference type="SMART" id="SM00388">
    <property type="entry name" value="HisKA"/>
    <property type="match status" value="1"/>
</dbReference>
<protein>
    <recommendedName>
        <fullName evidence="3">histidine kinase</fullName>
        <ecNumber evidence="3">2.7.13.3</ecNumber>
    </recommendedName>
</protein>
<dbReference type="InterPro" id="IPR050428">
    <property type="entry name" value="TCS_sensor_his_kinase"/>
</dbReference>
<dbReference type="AlphaFoldDB" id="A0A4Z0Y7M9"/>
<dbReference type="GO" id="GO:0005886">
    <property type="term" value="C:plasma membrane"/>
    <property type="evidence" value="ECO:0007669"/>
    <property type="project" value="TreeGrafter"/>
</dbReference>
<keyword evidence="9" id="KW-0902">Two-component regulatory system</keyword>
<sequence length="451" mass="50281">MNLLKKFAGDRKNIKFSIALKATAIYTSMFGLLLAATVGFLSWAITIRAVHMRHLDSVASMVEERLKHGRGQDFDFDAFAKANKVYIEIRYEHEGTTLTFGKKPGGKGNYANTVRSIDRPCRKATVTVVDCESISIAGNISATGFLVILSALLLVISISGALLIRKMMRPIYNMTAAARSISAKDLSRRIDTVHSNDELKELAETFNGMLDRIQASYEQQKRFVSDASHELRTPLSVISGYANLLRRWGSEDPEVRDESVEKIVEETENMKQLVERLLFLARADQQTQLISFERFNVSNLIDSITEDTKLISREHAVVSEIEPGVFLTADPALIKEAVRAVLDNSMKYTPPGGEIRISCRRGPGCVEIEIVDTGMGIADKDLPYIFDRFYKADAVRSRGTKGSSGLGLSIVKWIVERHSGEIRLESKLGSGTRFTFIFPDTRNTETTERPA</sequence>
<accession>A0A4Z0Y7M9</accession>
<comment type="subcellular location">
    <subcellularLocation>
        <location evidence="2">Membrane</location>
    </subcellularLocation>
</comment>
<dbReference type="PROSITE" id="PS50109">
    <property type="entry name" value="HIS_KIN"/>
    <property type="match status" value="1"/>
</dbReference>
<dbReference type="InterPro" id="IPR005467">
    <property type="entry name" value="His_kinase_dom"/>
</dbReference>
<feature type="transmembrane region" description="Helical" evidence="11">
    <location>
        <begin position="20"/>
        <end position="45"/>
    </location>
</feature>
<evidence type="ECO:0000256" key="5">
    <source>
        <dbReference type="ARBA" id="ARBA00022679"/>
    </source>
</evidence>
<feature type="domain" description="Histidine kinase" evidence="12">
    <location>
        <begin position="226"/>
        <end position="442"/>
    </location>
</feature>
<dbReference type="SMART" id="SM00304">
    <property type="entry name" value="HAMP"/>
    <property type="match status" value="1"/>
</dbReference>
<dbReference type="CDD" id="cd06225">
    <property type="entry name" value="HAMP"/>
    <property type="match status" value="1"/>
</dbReference>
<feature type="transmembrane region" description="Helical" evidence="11">
    <location>
        <begin position="142"/>
        <end position="164"/>
    </location>
</feature>
<evidence type="ECO:0000256" key="10">
    <source>
        <dbReference type="ARBA" id="ARBA00023136"/>
    </source>
</evidence>
<comment type="catalytic activity">
    <reaction evidence="1">
        <text>ATP + protein L-histidine = ADP + protein N-phospho-L-histidine.</text>
        <dbReference type="EC" id="2.7.13.3"/>
    </reaction>
</comment>
<dbReference type="Pfam" id="PF00672">
    <property type="entry name" value="HAMP"/>
    <property type="match status" value="1"/>
</dbReference>
<dbReference type="Proteomes" id="UP000297714">
    <property type="component" value="Unassembled WGS sequence"/>
</dbReference>
<evidence type="ECO:0000256" key="9">
    <source>
        <dbReference type="ARBA" id="ARBA00023012"/>
    </source>
</evidence>
<evidence type="ECO:0000256" key="6">
    <source>
        <dbReference type="ARBA" id="ARBA00022692"/>
    </source>
</evidence>
<dbReference type="Gene3D" id="6.10.340.10">
    <property type="match status" value="1"/>
</dbReference>
<dbReference type="FunFam" id="3.30.565.10:FF:000006">
    <property type="entry name" value="Sensor histidine kinase WalK"/>
    <property type="match status" value="1"/>
</dbReference>
<dbReference type="Pfam" id="PF00512">
    <property type="entry name" value="HisKA"/>
    <property type="match status" value="1"/>
</dbReference>
<evidence type="ECO:0000256" key="2">
    <source>
        <dbReference type="ARBA" id="ARBA00004370"/>
    </source>
</evidence>
<dbReference type="CDD" id="cd00082">
    <property type="entry name" value="HisKA"/>
    <property type="match status" value="1"/>
</dbReference>
<evidence type="ECO:0000256" key="3">
    <source>
        <dbReference type="ARBA" id="ARBA00012438"/>
    </source>
</evidence>
<dbReference type="SUPFAM" id="SSF55874">
    <property type="entry name" value="ATPase domain of HSP90 chaperone/DNA topoisomerase II/histidine kinase"/>
    <property type="match status" value="1"/>
</dbReference>
<dbReference type="PANTHER" id="PTHR45436">
    <property type="entry name" value="SENSOR HISTIDINE KINASE YKOH"/>
    <property type="match status" value="1"/>
</dbReference>
<dbReference type="GO" id="GO:0000155">
    <property type="term" value="F:phosphorelay sensor kinase activity"/>
    <property type="evidence" value="ECO:0007669"/>
    <property type="project" value="InterPro"/>
</dbReference>
<dbReference type="PROSITE" id="PS50885">
    <property type="entry name" value="HAMP"/>
    <property type="match status" value="1"/>
</dbReference>
<dbReference type="PANTHER" id="PTHR45436:SF5">
    <property type="entry name" value="SENSOR HISTIDINE KINASE TRCS"/>
    <property type="match status" value="1"/>
</dbReference>
<feature type="domain" description="HAMP" evidence="13">
    <location>
        <begin position="165"/>
        <end position="218"/>
    </location>
</feature>
<keyword evidence="5 14" id="KW-0808">Transferase</keyword>
<keyword evidence="15" id="KW-1185">Reference proteome</keyword>
<keyword evidence="7 14" id="KW-0418">Kinase</keyword>
<proteinExistence type="predicted"/>
<evidence type="ECO:0000313" key="15">
    <source>
        <dbReference type="Proteomes" id="UP000297714"/>
    </source>
</evidence>
<evidence type="ECO:0000259" key="13">
    <source>
        <dbReference type="PROSITE" id="PS50885"/>
    </source>
</evidence>
<reference evidence="14 15" key="1">
    <citation type="submission" date="2019-04" db="EMBL/GenBank/DDBJ databases">
        <authorList>
            <person name="Poehlein A."/>
            <person name="Bengelsdorf F.R."/>
            <person name="Duerre P."/>
            <person name="Daniel R."/>
        </authorList>
    </citation>
    <scope>NUCLEOTIDE SEQUENCE [LARGE SCALE GENOMIC DNA]</scope>
    <source>
        <strain evidence="14 15">BS-1</strain>
    </source>
</reference>
<dbReference type="InterPro" id="IPR003661">
    <property type="entry name" value="HisK_dim/P_dom"/>
</dbReference>
<dbReference type="InterPro" id="IPR036890">
    <property type="entry name" value="HATPase_C_sf"/>
</dbReference>
<gene>
    <name evidence="14" type="primary">arlS</name>
    <name evidence="14" type="ORF">CAGA_19340</name>
</gene>
<evidence type="ECO:0000256" key="7">
    <source>
        <dbReference type="ARBA" id="ARBA00022777"/>
    </source>
</evidence>
<keyword evidence="6 11" id="KW-0812">Transmembrane</keyword>
<dbReference type="PRINTS" id="PR00344">
    <property type="entry name" value="BCTRLSENSOR"/>
</dbReference>